<accession>A0A1I2CLR8</accession>
<gene>
    <name evidence="1" type="ORF">SAMN04488541_100566</name>
</gene>
<organism evidence="1 2">
    <name type="scientific">Thermoflexibacter ruber</name>
    <dbReference type="NCBI Taxonomy" id="1003"/>
    <lineage>
        <taxon>Bacteria</taxon>
        <taxon>Pseudomonadati</taxon>
        <taxon>Bacteroidota</taxon>
        <taxon>Cytophagia</taxon>
        <taxon>Cytophagales</taxon>
        <taxon>Thermoflexibacteraceae</taxon>
        <taxon>Thermoflexibacter</taxon>
    </lineage>
</organism>
<dbReference type="EMBL" id="FONY01000005">
    <property type="protein sequence ID" value="SFE69231.1"/>
    <property type="molecule type" value="Genomic_DNA"/>
</dbReference>
<name>A0A1I2CLR8_9BACT</name>
<reference evidence="1 2" key="1">
    <citation type="submission" date="2016-10" db="EMBL/GenBank/DDBJ databases">
        <authorList>
            <person name="de Groot N.N."/>
        </authorList>
    </citation>
    <scope>NUCLEOTIDE SEQUENCE [LARGE SCALE GENOMIC DNA]</scope>
    <source>
        <strain>GEY</strain>
        <strain evidence="2">DSM 9560</strain>
    </source>
</reference>
<evidence type="ECO:0000313" key="2">
    <source>
        <dbReference type="Proteomes" id="UP000199513"/>
    </source>
</evidence>
<dbReference type="RefSeq" id="WP_091540479.1">
    <property type="nucleotide sequence ID" value="NZ_FONY01000005.1"/>
</dbReference>
<dbReference type="STRING" id="1003.SAMN04488541_100566"/>
<proteinExistence type="predicted"/>
<dbReference type="Proteomes" id="UP000199513">
    <property type="component" value="Unassembled WGS sequence"/>
</dbReference>
<sequence length="308" mass="35940">MIAKVLLYKLILLFYFTHSLAQQNYIFKVLAIQGKITVDDQTLTIGSEVKSTQNIILHHDSSYIALYYAGKKEVLELSKKGVYQGQDLAKQLNALKGWESDFFYYALKELSQEKTFIKNPERRPVSPVIALLPIEEEKIYGNRLFFRWFVLDQLPTKKDIVEYNVFINDAKENMLYYINTKKNYASLELASQKFINHPVLYIHVVPVDSKGNDLTKGYKSQIYKVGRLDTQKAKLITEELEQIFKDRSRDTAFSKLAEARFFEDKRLPLDAMYAFEQAISLSFNSEAYKQTYRYFLERNGYPSGIIDK</sequence>
<evidence type="ECO:0000313" key="1">
    <source>
        <dbReference type="EMBL" id="SFE69231.1"/>
    </source>
</evidence>
<dbReference type="OrthoDB" id="977247at2"/>
<protein>
    <submittedName>
        <fullName evidence="1">Uncharacterized protein</fullName>
    </submittedName>
</protein>
<keyword evidence="2" id="KW-1185">Reference proteome</keyword>
<dbReference type="AlphaFoldDB" id="A0A1I2CLR8"/>